<evidence type="ECO:0000256" key="1">
    <source>
        <dbReference type="SAM" id="SignalP"/>
    </source>
</evidence>
<feature type="signal peptide" evidence="1">
    <location>
        <begin position="1"/>
        <end position="24"/>
    </location>
</feature>
<feature type="domain" description="ABC-type transport auxiliary lipoprotein component" evidence="2">
    <location>
        <begin position="35"/>
        <end position="195"/>
    </location>
</feature>
<keyword evidence="3" id="KW-0449">Lipoprotein</keyword>
<dbReference type="Pfam" id="PF03886">
    <property type="entry name" value="ABC_trans_aux"/>
    <property type="match status" value="1"/>
</dbReference>
<dbReference type="Gene3D" id="3.40.50.10610">
    <property type="entry name" value="ABC-type transport auxiliary lipoprotein component"/>
    <property type="match status" value="1"/>
</dbReference>
<protein>
    <submittedName>
        <fullName evidence="3">ABC-type transport auxiliary lipoprotein family protein</fullName>
    </submittedName>
</protein>
<dbReference type="Proteomes" id="UP001202550">
    <property type="component" value="Unassembled WGS sequence"/>
</dbReference>
<keyword evidence="1" id="KW-0732">Signal</keyword>
<gene>
    <name evidence="3" type="ORF">M3N55_01005</name>
</gene>
<dbReference type="SUPFAM" id="SSF159594">
    <property type="entry name" value="XCC0632-like"/>
    <property type="match status" value="1"/>
</dbReference>
<organism evidence="3 4">
    <name type="scientific">Roseinatronobacter domitianus</name>
    <dbReference type="NCBI Taxonomy" id="2940293"/>
    <lineage>
        <taxon>Bacteria</taxon>
        <taxon>Pseudomonadati</taxon>
        <taxon>Pseudomonadota</taxon>
        <taxon>Alphaproteobacteria</taxon>
        <taxon>Rhodobacterales</taxon>
        <taxon>Paracoccaceae</taxon>
        <taxon>Roseinatronobacter</taxon>
    </lineage>
</organism>
<reference evidence="3 4" key="1">
    <citation type="submission" date="2022-05" db="EMBL/GenBank/DDBJ databases">
        <title>Seasonal and diel survey of microbial diversity of the Tyrrhenian coast.</title>
        <authorList>
            <person name="Gattoni G."/>
            <person name="Corral P."/>
        </authorList>
    </citation>
    <scope>NUCLEOTIDE SEQUENCE [LARGE SCALE GENOMIC DNA]</scope>
    <source>
        <strain evidence="3 4">V10</strain>
    </source>
</reference>
<dbReference type="RefSeq" id="WP_249055524.1">
    <property type="nucleotide sequence ID" value="NZ_JALZWP010000001.1"/>
</dbReference>
<name>A0ABT0LY04_9RHOB</name>
<feature type="chain" id="PRO_5046388091" evidence="1">
    <location>
        <begin position="25"/>
        <end position="210"/>
    </location>
</feature>
<dbReference type="InterPro" id="IPR005586">
    <property type="entry name" value="ABC_trans_aux"/>
</dbReference>
<sequence>MKNARLGVVFASLLALGGCGAVSALNKAAIPLDAYELRAPSDMPQAGRSLNRALSIEPPTTSGALDTDRILVKPNPVQSLYLPDGRWASELPAMWQTMALRAFEDTGALSYVGRRPLGAVGDFALISEITDFQAELGDDDTATIRLRLTARLVRESDARVVARRVFSAAVPVEGTETLTLVNGFNVASDEVLAEMVAWGLQGMGLRLPAS</sequence>
<dbReference type="EMBL" id="JALZWP010000001">
    <property type="protein sequence ID" value="MCL1627298.1"/>
    <property type="molecule type" value="Genomic_DNA"/>
</dbReference>
<comment type="caution">
    <text evidence="3">The sequence shown here is derived from an EMBL/GenBank/DDBJ whole genome shotgun (WGS) entry which is preliminary data.</text>
</comment>
<proteinExistence type="predicted"/>
<keyword evidence="4" id="KW-1185">Reference proteome</keyword>
<evidence type="ECO:0000259" key="2">
    <source>
        <dbReference type="Pfam" id="PF03886"/>
    </source>
</evidence>
<evidence type="ECO:0000313" key="4">
    <source>
        <dbReference type="Proteomes" id="UP001202550"/>
    </source>
</evidence>
<dbReference type="PROSITE" id="PS51257">
    <property type="entry name" value="PROKAR_LIPOPROTEIN"/>
    <property type="match status" value="1"/>
</dbReference>
<accession>A0ABT0LY04</accession>
<evidence type="ECO:0000313" key="3">
    <source>
        <dbReference type="EMBL" id="MCL1627298.1"/>
    </source>
</evidence>